<feature type="compositionally biased region" description="Basic and acidic residues" evidence="1">
    <location>
        <begin position="396"/>
        <end position="414"/>
    </location>
</feature>
<feature type="region of interest" description="Disordered" evidence="1">
    <location>
        <begin position="341"/>
        <end position="414"/>
    </location>
</feature>
<dbReference type="AlphaFoldDB" id="A0A1D1UD68"/>
<feature type="compositionally biased region" description="Acidic residues" evidence="1">
    <location>
        <begin position="385"/>
        <end position="395"/>
    </location>
</feature>
<dbReference type="Gene3D" id="1.10.340.70">
    <property type="match status" value="1"/>
</dbReference>
<dbReference type="EMBL" id="BDGG01000001">
    <property type="protein sequence ID" value="GAU87754.1"/>
    <property type="molecule type" value="Genomic_DNA"/>
</dbReference>
<dbReference type="InterPro" id="IPR041588">
    <property type="entry name" value="Integrase_H2C2"/>
</dbReference>
<feature type="domain" description="Integrase zinc-binding" evidence="2">
    <location>
        <begin position="263"/>
        <end position="314"/>
    </location>
</feature>
<gene>
    <name evidence="3" type="primary">RvY_00556-1</name>
    <name evidence="3" type="synonym">RvY_00556.1</name>
    <name evidence="3" type="ORF">RvY_00556</name>
</gene>
<name>A0A1D1UD68_RAMVA</name>
<protein>
    <recommendedName>
        <fullName evidence="2">Integrase zinc-binding domain-containing protein</fullName>
    </recommendedName>
</protein>
<feature type="region of interest" description="Disordered" evidence="1">
    <location>
        <begin position="1"/>
        <end position="43"/>
    </location>
</feature>
<feature type="compositionally biased region" description="Low complexity" evidence="1">
    <location>
        <begin position="14"/>
        <end position="34"/>
    </location>
</feature>
<reference evidence="3 4" key="1">
    <citation type="journal article" date="2016" name="Nat. Commun.">
        <title>Extremotolerant tardigrade genome and improved radiotolerance of human cultured cells by tardigrade-unique protein.</title>
        <authorList>
            <person name="Hashimoto T."/>
            <person name="Horikawa D.D."/>
            <person name="Saito Y."/>
            <person name="Kuwahara H."/>
            <person name="Kozuka-Hata H."/>
            <person name="Shin-I T."/>
            <person name="Minakuchi Y."/>
            <person name="Ohishi K."/>
            <person name="Motoyama A."/>
            <person name="Aizu T."/>
            <person name="Enomoto A."/>
            <person name="Kondo K."/>
            <person name="Tanaka S."/>
            <person name="Hara Y."/>
            <person name="Koshikawa S."/>
            <person name="Sagara H."/>
            <person name="Miura T."/>
            <person name="Yokobori S."/>
            <person name="Miyagawa K."/>
            <person name="Suzuki Y."/>
            <person name="Kubo T."/>
            <person name="Oyama M."/>
            <person name="Kohara Y."/>
            <person name="Fujiyama A."/>
            <person name="Arakawa K."/>
            <person name="Katayama T."/>
            <person name="Toyoda A."/>
            <person name="Kunieda T."/>
        </authorList>
    </citation>
    <scope>NUCLEOTIDE SEQUENCE [LARGE SCALE GENOMIC DNA]</scope>
    <source>
        <strain evidence="3 4">YOKOZUNA-1</strain>
    </source>
</reference>
<evidence type="ECO:0000259" key="2">
    <source>
        <dbReference type="Pfam" id="PF17921"/>
    </source>
</evidence>
<feature type="region of interest" description="Disordered" evidence="1">
    <location>
        <begin position="134"/>
        <end position="168"/>
    </location>
</feature>
<dbReference type="Proteomes" id="UP000186922">
    <property type="component" value="Unassembled WGS sequence"/>
</dbReference>
<evidence type="ECO:0000313" key="3">
    <source>
        <dbReference type="EMBL" id="GAU87754.1"/>
    </source>
</evidence>
<sequence length="414" mass="45417">MSKGKSKSGQVEQDGAAAGTDETTAESEATPAGSQDGTQVNPGMQILDDEKLGHMCIVLGPATRKQLLRGEPLIIGTSNASVEAFFQKLISVCQMGSHMPVIFQTLSGAVSVSNIKKRKSGIITQPRTERYPVPSFFPSISGAGTSKKNSNKKSQEETVYNPLPEGEPVGNGAEEAGVTAGDIGAEGTSPKTGIPALKAHLDRDEIPLEAIRQYLAEKKYFPGWNTNAKRNLRKRCNDFQLDEDGVLLYKTKKGILIPCVEDRARRMNIIWEAHIVDHRRRDGLLGIIRDKYYWKGMFQDVNKVLDTCEVCKQHRLEKQNNQEEHMTDDEDDAVDINVNAMSDGTETAVTGVKRKASSDRSRKKKTGEDATPSSPAGEGFGADPDAVEFQDEQNAEPEKYPETSEVTMHEDMTS</sequence>
<evidence type="ECO:0000313" key="4">
    <source>
        <dbReference type="Proteomes" id="UP000186922"/>
    </source>
</evidence>
<evidence type="ECO:0000256" key="1">
    <source>
        <dbReference type="SAM" id="MobiDB-lite"/>
    </source>
</evidence>
<comment type="caution">
    <text evidence="3">The sequence shown here is derived from an EMBL/GenBank/DDBJ whole genome shotgun (WGS) entry which is preliminary data.</text>
</comment>
<proteinExistence type="predicted"/>
<dbReference type="OrthoDB" id="9984427at2759"/>
<dbReference type="Pfam" id="PF17921">
    <property type="entry name" value="Integrase_H2C2"/>
    <property type="match status" value="1"/>
</dbReference>
<keyword evidence="4" id="KW-1185">Reference proteome</keyword>
<accession>A0A1D1UD68</accession>
<organism evidence="3 4">
    <name type="scientific">Ramazzottius varieornatus</name>
    <name type="common">Water bear</name>
    <name type="synonym">Tardigrade</name>
    <dbReference type="NCBI Taxonomy" id="947166"/>
    <lineage>
        <taxon>Eukaryota</taxon>
        <taxon>Metazoa</taxon>
        <taxon>Ecdysozoa</taxon>
        <taxon>Tardigrada</taxon>
        <taxon>Eutardigrada</taxon>
        <taxon>Parachela</taxon>
        <taxon>Hypsibioidea</taxon>
        <taxon>Ramazzottiidae</taxon>
        <taxon>Ramazzottius</taxon>
    </lineage>
</organism>